<name>A0A939JI42_9ACTN</name>
<accession>A0A939JI42</accession>
<dbReference type="Pfam" id="PF07581">
    <property type="entry name" value="Glug"/>
    <property type="match status" value="1"/>
</dbReference>
<evidence type="ECO:0000259" key="2">
    <source>
        <dbReference type="Pfam" id="PF07581"/>
    </source>
</evidence>
<feature type="compositionally biased region" description="Gly residues" evidence="1">
    <location>
        <begin position="18"/>
        <end position="29"/>
    </location>
</feature>
<comment type="caution">
    <text evidence="3">The sequence shown here is derived from an EMBL/GenBank/DDBJ whole genome shotgun (WGS) entry which is preliminary data.</text>
</comment>
<organism evidence="3 4">
    <name type="scientific">Streptomyces beijiangensis</name>
    <dbReference type="NCBI Taxonomy" id="163361"/>
    <lineage>
        <taxon>Bacteria</taxon>
        <taxon>Bacillati</taxon>
        <taxon>Actinomycetota</taxon>
        <taxon>Actinomycetes</taxon>
        <taxon>Kitasatosporales</taxon>
        <taxon>Streptomycetaceae</taxon>
        <taxon>Streptomyces</taxon>
    </lineage>
</organism>
<evidence type="ECO:0000313" key="3">
    <source>
        <dbReference type="EMBL" id="MBO0513302.1"/>
    </source>
</evidence>
<reference evidence="3" key="1">
    <citation type="submission" date="2021-03" db="EMBL/GenBank/DDBJ databases">
        <title>Streptomyces poriferae sp. nov., a novel marine sponge-derived Actinobacteria species with anti-MRSA activity.</title>
        <authorList>
            <person name="Sandoval-Powers M."/>
            <person name="Kralova S."/>
            <person name="Nguyen G.-S."/>
            <person name="Fawwal D."/>
            <person name="Degnes K."/>
            <person name="Klinkenberg G."/>
            <person name="Sletta H."/>
            <person name="Wentzel A."/>
            <person name="Liles M.R."/>
        </authorList>
    </citation>
    <scope>NUCLEOTIDE SEQUENCE</scope>
    <source>
        <strain evidence="3">DSM 41794</strain>
    </source>
</reference>
<proteinExistence type="predicted"/>
<feature type="region of interest" description="Disordered" evidence="1">
    <location>
        <begin position="1"/>
        <end position="70"/>
    </location>
</feature>
<evidence type="ECO:0000313" key="4">
    <source>
        <dbReference type="Proteomes" id="UP000664167"/>
    </source>
</evidence>
<gene>
    <name evidence="3" type="ORF">J0695_16055</name>
</gene>
<protein>
    <recommendedName>
        <fullName evidence="2">GLUG domain-containing protein</fullName>
    </recommendedName>
</protein>
<evidence type="ECO:0000256" key="1">
    <source>
        <dbReference type="SAM" id="MobiDB-lite"/>
    </source>
</evidence>
<dbReference type="AlphaFoldDB" id="A0A939JI42"/>
<dbReference type="Proteomes" id="UP000664167">
    <property type="component" value="Unassembled WGS sequence"/>
</dbReference>
<dbReference type="InterPro" id="IPR011493">
    <property type="entry name" value="GLUG"/>
</dbReference>
<keyword evidence="4" id="KW-1185">Reference proteome</keyword>
<feature type="domain" description="GLUG" evidence="2">
    <location>
        <begin position="18"/>
        <end position="44"/>
    </location>
</feature>
<dbReference type="EMBL" id="JAFLRJ010000146">
    <property type="protein sequence ID" value="MBO0513302.1"/>
    <property type="molecule type" value="Genomic_DNA"/>
</dbReference>
<sequence>MQALRQMVRSAPVRRRGGSGAAGGLGGTTHGSPRVRSCTATGDWEHRDPAGPGTRRLGGNLCHAGSESLG</sequence>